<comment type="caution">
    <text evidence="1">The sequence shown here is derived from an EMBL/GenBank/DDBJ whole genome shotgun (WGS) entry which is preliminary data.</text>
</comment>
<gene>
    <name evidence="1" type="ORF">SPELUC_LOCUS5649</name>
</gene>
<dbReference type="Proteomes" id="UP000789366">
    <property type="component" value="Unassembled WGS sequence"/>
</dbReference>
<proteinExistence type="predicted"/>
<accession>A0ACA9M1S9</accession>
<evidence type="ECO:0000313" key="1">
    <source>
        <dbReference type="EMBL" id="CAG8562120.1"/>
    </source>
</evidence>
<sequence>MSRRSIEKITQRKIDRRREENSKNLPKSKEKNDRNQENLLKIEEKVQGQNASILIDSEASKDFIDEKFSKEMQLKTKKGNYIDLNPRINWKNNKIIIKKDNQIHKITAEAKDTKEYQTKKTEKETQTERVSSFLKKLVEQYQDIFPEEIPNELLPERNVDYEILFQEGMSLPYRPIYKMSILEMK</sequence>
<organism evidence="1 2">
    <name type="scientific">Cetraspora pellucida</name>
    <dbReference type="NCBI Taxonomy" id="1433469"/>
    <lineage>
        <taxon>Eukaryota</taxon>
        <taxon>Fungi</taxon>
        <taxon>Fungi incertae sedis</taxon>
        <taxon>Mucoromycota</taxon>
        <taxon>Glomeromycotina</taxon>
        <taxon>Glomeromycetes</taxon>
        <taxon>Diversisporales</taxon>
        <taxon>Gigasporaceae</taxon>
        <taxon>Cetraspora</taxon>
    </lineage>
</organism>
<evidence type="ECO:0000313" key="2">
    <source>
        <dbReference type="Proteomes" id="UP000789366"/>
    </source>
</evidence>
<keyword evidence="2" id="KW-1185">Reference proteome</keyword>
<name>A0ACA9M1S9_9GLOM</name>
<dbReference type="EMBL" id="CAJVPW010005903">
    <property type="protein sequence ID" value="CAG8562120.1"/>
    <property type="molecule type" value="Genomic_DNA"/>
</dbReference>
<feature type="non-terminal residue" evidence="1">
    <location>
        <position position="185"/>
    </location>
</feature>
<protein>
    <submittedName>
        <fullName evidence="1">2948_t:CDS:1</fullName>
    </submittedName>
</protein>
<reference evidence="1" key="1">
    <citation type="submission" date="2021-06" db="EMBL/GenBank/DDBJ databases">
        <authorList>
            <person name="Kallberg Y."/>
            <person name="Tangrot J."/>
            <person name="Rosling A."/>
        </authorList>
    </citation>
    <scope>NUCLEOTIDE SEQUENCE</scope>
    <source>
        <strain evidence="1">28 12/20/2015</strain>
    </source>
</reference>